<dbReference type="Pfam" id="PF19236">
    <property type="entry name" value="ADAMTS_CR_3"/>
    <property type="match status" value="1"/>
</dbReference>
<dbReference type="SUPFAM" id="SSF82895">
    <property type="entry name" value="TSP-1 type 1 repeat"/>
    <property type="match status" value="4"/>
</dbReference>
<dbReference type="Pfam" id="PF19030">
    <property type="entry name" value="TSP1_ADAMTS"/>
    <property type="match status" value="3"/>
</dbReference>
<dbReference type="GO" id="GO:0004222">
    <property type="term" value="F:metalloendopeptidase activity"/>
    <property type="evidence" value="ECO:0007669"/>
    <property type="project" value="InterPro"/>
</dbReference>
<dbReference type="InterPro" id="IPR041645">
    <property type="entry name" value="ADAMTS_CR_2"/>
</dbReference>
<feature type="chain" id="PRO_5042583702" evidence="18">
    <location>
        <begin position="26"/>
        <end position="1411"/>
    </location>
</feature>
<evidence type="ECO:0000256" key="18">
    <source>
        <dbReference type="SAM" id="SignalP"/>
    </source>
</evidence>
<dbReference type="GO" id="GO:0046872">
    <property type="term" value="F:metal ion binding"/>
    <property type="evidence" value="ECO:0007669"/>
    <property type="project" value="UniProtKB-KW"/>
</dbReference>
<feature type="compositionally biased region" description="Basic and acidic residues" evidence="17">
    <location>
        <begin position="382"/>
        <end position="392"/>
    </location>
</feature>
<feature type="disulfide bond" evidence="15">
    <location>
        <begin position="552"/>
        <end position="631"/>
    </location>
</feature>
<keyword evidence="8" id="KW-0378">Hydrolase</keyword>
<feature type="compositionally biased region" description="Gly residues" evidence="17">
    <location>
        <begin position="1267"/>
        <end position="1277"/>
    </location>
</feature>
<dbReference type="PROSITE" id="PS50900">
    <property type="entry name" value="PLAC"/>
    <property type="match status" value="1"/>
</dbReference>
<feature type="domain" description="PLAC" evidence="20">
    <location>
        <begin position="1370"/>
        <end position="1407"/>
    </location>
</feature>
<dbReference type="GO" id="GO:0006508">
    <property type="term" value="P:proteolysis"/>
    <property type="evidence" value="ECO:0007669"/>
    <property type="project" value="UniProtKB-KW"/>
</dbReference>
<dbReference type="FunFam" id="2.20.100.10:FF:000007">
    <property type="entry name" value="Thrombospondin 1"/>
    <property type="match status" value="1"/>
</dbReference>
<evidence type="ECO:0000313" key="22">
    <source>
        <dbReference type="RefSeq" id="XP_032813325.1"/>
    </source>
</evidence>
<feature type="disulfide bond" evidence="15">
    <location>
        <begin position="533"/>
        <end position="540"/>
    </location>
</feature>
<dbReference type="FunFam" id="3.40.390.10:FF:000001">
    <property type="entry name" value="A disintegrin and metalloproteinase with thrombospondin motifs 1"/>
    <property type="match status" value="1"/>
</dbReference>
<evidence type="ECO:0000256" key="4">
    <source>
        <dbReference type="ARBA" id="ARBA00022670"/>
    </source>
</evidence>
<feature type="domain" description="Peptidase M12B" evidence="19">
    <location>
        <begin position="429"/>
        <end position="636"/>
    </location>
</feature>
<dbReference type="InterPro" id="IPR001590">
    <property type="entry name" value="Peptidase_M12B"/>
</dbReference>
<dbReference type="Pfam" id="PF08686">
    <property type="entry name" value="PLAC"/>
    <property type="match status" value="1"/>
</dbReference>
<keyword evidence="21" id="KW-1185">Reference proteome</keyword>
<feature type="binding site" evidence="14">
    <location>
        <position position="631"/>
    </location>
    <ligand>
        <name>Ca(2+)</name>
        <dbReference type="ChEBI" id="CHEBI:29108"/>
        <label>1</label>
    </ligand>
</feature>
<comment type="subcellular location">
    <subcellularLocation>
        <location evidence="1">Secreted</location>
        <location evidence="1">Extracellular space</location>
        <location evidence="1">Extracellular matrix</location>
    </subcellularLocation>
</comment>
<feature type="region of interest" description="Disordered" evidence="17">
    <location>
        <begin position="212"/>
        <end position="429"/>
    </location>
</feature>
<evidence type="ECO:0000256" key="6">
    <source>
        <dbReference type="ARBA" id="ARBA00022729"/>
    </source>
</evidence>
<dbReference type="GeneID" id="116944042"/>
<dbReference type="Proteomes" id="UP001318040">
    <property type="component" value="Chromosome 20"/>
</dbReference>
<feature type="disulfide bond" evidence="15">
    <location>
        <begin position="505"/>
        <end position="558"/>
    </location>
</feature>
<feature type="disulfide bond" evidence="15">
    <location>
        <begin position="670"/>
        <end position="691"/>
    </location>
</feature>
<evidence type="ECO:0000256" key="8">
    <source>
        <dbReference type="ARBA" id="ARBA00022801"/>
    </source>
</evidence>
<feature type="disulfide bond" evidence="15">
    <location>
        <begin position="591"/>
        <end position="615"/>
    </location>
</feature>
<dbReference type="InterPro" id="IPR010909">
    <property type="entry name" value="PLAC"/>
</dbReference>
<keyword evidence="7" id="KW-0677">Repeat</keyword>
<keyword evidence="10" id="KW-0482">Metalloprotease</keyword>
<dbReference type="InterPro" id="IPR013273">
    <property type="entry name" value="ADAMTS/ADAMTS-like"/>
</dbReference>
<feature type="disulfide bond" evidence="15">
    <location>
        <begin position="659"/>
        <end position="684"/>
    </location>
</feature>
<feature type="binding site" evidence="14">
    <location>
        <position position="634"/>
    </location>
    <ligand>
        <name>Ca(2+)</name>
        <dbReference type="ChEBI" id="CHEBI:29108"/>
        <label>2</label>
    </ligand>
</feature>
<dbReference type="RefSeq" id="XP_032813325.1">
    <property type="nucleotide sequence ID" value="XM_032957434.1"/>
</dbReference>
<dbReference type="PROSITE" id="PS50092">
    <property type="entry name" value="TSP1"/>
    <property type="match status" value="5"/>
</dbReference>
<dbReference type="GO" id="GO:0031012">
    <property type="term" value="C:extracellular matrix"/>
    <property type="evidence" value="ECO:0007669"/>
    <property type="project" value="TreeGrafter"/>
</dbReference>
<dbReference type="InterPro" id="IPR002870">
    <property type="entry name" value="Peptidase_M12B_N"/>
</dbReference>
<feature type="compositionally biased region" description="Basic and acidic residues" evidence="17">
    <location>
        <begin position="244"/>
        <end position="371"/>
    </location>
</feature>
<gene>
    <name evidence="22" type="primary">LOC116944042</name>
</gene>
<dbReference type="Gene3D" id="3.40.390.10">
    <property type="entry name" value="Collagenase (Catalytic Domain)"/>
    <property type="match status" value="1"/>
</dbReference>
<dbReference type="Pfam" id="PF01421">
    <property type="entry name" value="Reprolysin"/>
    <property type="match status" value="1"/>
</dbReference>
<keyword evidence="5 14" id="KW-0479">Metal-binding</keyword>
<dbReference type="FunFam" id="2.60.120.830:FF:000001">
    <property type="entry name" value="A disintegrin and metalloproteinase with thrombospondin motifs 1"/>
    <property type="match status" value="1"/>
</dbReference>
<dbReference type="PROSITE" id="PS51257">
    <property type="entry name" value="PROKAR_LIPOPROTEIN"/>
    <property type="match status" value="1"/>
</dbReference>
<evidence type="ECO:0000256" key="10">
    <source>
        <dbReference type="ARBA" id="ARBA00023049"/>
    </source>
</evidence>
<feature type="disulfide bond" evidence="15">
    <location>
        <begin position="704"/>
        <end position="715"/>
    </location>
</feature>
<evidence type="ECO:0000256" key="7">
    <source>
        <dbReference type="ARBA" id="ARBA00022737"/>
    </source>
</evidence>
<evidence type="ECO:0000256" key="16">
    <source>
        <dbReference type="PROSITE-ProRule" id="PRU00276"/>
    </source>
</evidence>
<feature type="region of interest" description="Disordered" evidence="17">
    <location>
        <begin position="1260"/>
        <end position="1303"/>
    </location>
</feature>
<keyword evidence="3" id="KW-0272">Extracellular matrix</keyword>
<dbReference type="InterPro" id="IPR036383">
    <property type="entry name" value="TSP1_rpt_sf"/>
</dbReference>
<feature type="signal peptide" evidence="18">
    <location>
        <begin position="1"/>
        <end position="25"/>
    </location>
</feature>
<evidence type="ECO:0000256" key="15">
    <source>
        <dbReference type="PIRSR" id="PIRSR613273-3"/>
    </source>
</evidence>
<evidence type="ECO:0000256" key="5">
    <source>
        <dbReference type="ARBA" id="ARBA00022723"/>
    </source>
</evidence>
<feature type="binding site" evidence="14">
    <location>
        <position position="634"/>
    </location>
    <ligand>
        <name>Ca(2+)</name>
        <dbReference type="ChEBI" id="CHEBI:29108"/>
        <label>1</label>
    </ligand>
</feature>
<feature type="disulfide bond" evidence="15">
    <location>
        <begin position="679"/>
        <end position="710"/>
    </location>
</feature>
<dbReference type="InterPro" id="IPR050439">
    <property type="entry name" value="ADAMTS_ADAMTS-like"/>
</dbReference>
<feature type="active site" evidence="13 16">
    <location>
        <position position="575"/>
    </location>
</feature>
<evidence type="ECO:0000259" key="20">
    <source>
        <dbReference type="PROSITE" id="PS50900"/>
    </source>
</evidence>
<dbReference type="Pfam" id="PF17771">
    <property type="entry name" value="ADAMTS_CR_2"/>
    <property type="match status" value="1"/>
</dbReference>
<dbReference type="Gene3D" id="2.60.120.830">
    <property type="match status" value="1"/>
</dbReference>
<dbReference type="SMART" id="SM00209">
    <property type="entry name" value="TSP1"/>
    <property type="match status" value="6"/>
</dbReference>
<evidence type="ECO:0000256" key="13">
    <source>
        <dbReference type="PIRSR" id="PIRSR613273-1"/>
    </source>
</evidence>
<comment type="caution">
    <text evidence="16">Lacks conserved residue(s) required for the propagation of feature annotation.</text>
</comment>
<dbReference type="PANTHER" id="PTHR13723">
    <property type="entry name" value="ADAMTS A DISINTEGRIN AND METALLOPROTEASE WITH THROMBOSPONDIN MOTIFS PROTEASE"/>
    <property type="match status" value="1"/>
</dbReference>
<keyword evidence="2" id="KW-0964">Secreted</keyword>
<evidence type="ECO:0000256" key="2">
    <source>
        <dbReference type="ARBA" id="ARBA00022525"/>
    </source>
</evidence>
<evidence type="ECO:0000256" key="14">
    <source>
        <dbReference type="PIRSR" id="PIRSR613273-2"/>
    </source>
</evidence>
<dbReference type="CDD" id="cd04273">
    <property type="entry name" value="ZnMc_ADAMTS_like"/>
    <property type="match status" value="1"/>
</dbReference>
<dbReference type="InterPro" id="IPR000884">
    <property type="entry name" value="TSP1_rpt"/>
</dbReference>
<accession>A0AAJ7T8R4</accession>
<reference evidence="22" key="1">
    <citation type="submission" date="2025-08" db="UniProtKB">
        <authorList>
            <consortium name="RefSeq"/>
        </authorList>
    </citation>
    <scope>IDENTIFICATION</scope>
    <source>
        <tissue evidence="22">Sperm</tissue>
    </source>
</reference>
<evidence type="ECO:0000313" key="21">
    <source>
        <dbReference type="Proteomes" id="UP001318040"/>
    </source>
</evidence>
<evidence type="ECO:0000256" key="9">
    <source>
        <dbReference type="ARBA" id="ARBA00022833"/>
    </source>
</evidence>
<keyword evidence="14" id="KW-0106">Calcium</keyword>
<dbReference type="InterPro" id="IPR010294">
    <property type="entry name" value="ADAMTS_spacer1"/>
</dbReference>
<dbReference type="InterPro" id="IPR024079">
    <property type="entry name" value="MetalloPept_cat_dom_sf"/>
</dbReference>
<dbReference type="Pfam" id="PF00090">
    <property type="entry name" value="TSP_1"/>
    <property type="match status" value="1"/>
</dbReference>
<evidence type="ECO:0000256" key="3">
    <source>
        <dbReference type="ARBA" id="ARBA00022530"/>
    </source>
</evidence>
<feature type="disulfide bond" evidence="15">
    <location>
        <begin position="739"/>
        <end position="776"/>
    </location>
</feature>
<feature type="binding site" evidence="14">
    <location>
        <position position="522"/>
    </location>
    <ligand>
        <name>Ca(2+)</name>
        <dbReference type="ChEBI" id="CHEBI:29108"/>
        <label>1</label>
    </ligand>
</feature>
<dbReference type="SUPFAM" id="SSF55486">
    <property type="entry name" value="Metalloproteases ('zincins'), catalytic domain"/>
    <property type="match status" value="1"/>
</dbReference>
<dbReference type="PROSITE" id="PS50215">
    <property type="entry name" value="ADAM_MEPRO"/>
    <property type="match status" value="1"/>
</dbReference>
<dbReference type="KEGG" id="pmrn:116944042"/>
<comment type="cofactor">
    <cofactor evidence="14">
        <name>Zn(2+)</name>
        <dbReference type="ChEBI" id="CHEBI:29105"/>
    </cofactor>
    <text evidence="14">Binds 1 zinc ion per subunit.</text>
</comment>
<keyword evidence="9 14" id="KW-0862">Zinc</keyword>
<dbReference type="GO" id="GO:0030198">
    <property type="term" value="P:extracellular matrix organization"/>
    <property type="evidence" value="ECO:0007669"/>
    <property type="project" value="InterPro"/>
</dbReference>
<dbReference type="Gene3D" id="2.20.100.10">
    <property type="entry name" value="Thrombospondin type-1 (TSP1) repeat"/>
    <property type="match status" value="5"/>
</dbReference>
<keyword evidence="6 18" id="KW-0732">Signal</keyword>
<feature type="binding site" evidence="14 16">
    <location>
        <position position="574"/>
    </location>
    <ligand>
        <name>Zn(2+)</name>
        <dbReference type="ChEBI" id="CHEBI:29105"/>
        <note>catalytic</note>
    </ligand>
</feature>
<evidence type="ECO:0000256" key="12">
    <source>
        <dbReference type="ARBA" id="ARBA00023180"/>
    </source>
</evidence>
<evidence type="ECO:0000256" key="1">
    <source>
        <dbReference type="ARBA" id="ARBA00004498"/>
    </source>
</evidence>
<feature type="disulfide bond" evidence="15">
    <location>
        <begin position="754"/>
        <end position="766"/>
    </location>
</feature>
<feature type="binding site" evidence="14 16">
    <location>
        <position position="584"/>
    </location>
    <ligand>
        <name>Zn(2+)</name>
        <dbReference type="ChEBI" id="CHEBI:29105"/>
        <note>catalytic</note>
    </ligand>
</feature>
<feature type="binding site" evidence="14 16">
    <location>
        <position position="578"/>
    </location>
    <ligand>
        <name>Zn(2+)</name>
        <dbReference type="ChEBI" id="CHEBI:29105"/>
        <note>catalytic</note>
    </ligand>
</feature>
<dbReference type="Pfam" id="PF01562">
    <property type="entry name" value="Pep_M12B_propep"/>
    <property type="match status" value="1"/>
</dbReference>
<dbReference type="PANTHER" id="PTHR13723:SF293">
    <property type="entry name" value="A DISINTEGRIN AND METALLOPROTEINASE WITH THROMBOSPONDIN MOTIFS 18"/>
    <property type="match status" value="1"/>
</dbReference>
<protein>
    <submittedName>
        <fullName evidence="22">A disintegrin and metalloproteinase with thrombospondin motifs 16-like</fullName>
    </submittedName>
</protein>
<keyword evidence="12" id="KW-0325">Glycoprotein</keyword>
<organism evidence="21 22">
    <name type="scientific">Petromyzon marinus</name>
    <name type="common">Sea lamprey</name>
    <dbReference type="NCBI Taxonomy" id="7757"/>
    <lineage>
        <taxon>Eukaryota</taxon>
        <taxon>Metazoa</taxon>
        <taxon>Chordata</taxon>
        <taxon>Craniata</taxon>
        <taxon>Vertebrata</taxon>
        <taxon>Cyclostomata</taxon>
        <taxon>Hyperoartia</taxon>
        <taxon>Petromyzontiformes</taxon>
        <taxon>Petromyzontidae</taxon>
        <taxon>Petromyzon</taxon>
    </lineage>
</organism>
<feature type="binding site" evidence="14">
    <location>
        <position position="432"/>
    </location>
    <ligand>
        <name>Ca(2+)</name>
        <dbReference type="ChEBI" id="CHEBI:29108"/>
        <label>2</label>
    </ligand>
</feature>
<feature type="disulfide bond" evidence="15">
    <location>
        <begin position="743"/>
        <end position="781"/>
    </location>
</feature>
<proteinExistence type="predicted"/>
<evidence type="ECO:0000259" key="19">
    <source>
        <dbReference type="PROSITE" id="PS50215"/>
    </source>
</evidence>
<dbReference type="InterPro" id="IPR045371">
    <property type="entry name" value="ADAMTS_CR_3"/>
</dbReference>
<evidence type="ECO:0000256" key="11">
    <source>
        <dbReference type="ARBA" id="ARBA00023157"/>
    </source>
</evidence>
<dbReference type="Pfam" id="PF05986">
    <property type="entry name" value="ADAMTS_spacer1"/>
    <property type="match status" value="1"/>
</dbReference>
<dbReference type="Gene3D" id="3.40.1620.60">
    <property type="match status" value="1"/>
</dbReference>
<keyword evidence="4" id="KW-0645">Protease</keyword>
<evidence type="ECO:0000256" key="17">
    <source>
        <dbReference type="SAM" id="MobiDB-lite"/>
    </source>
</evidence>
<feature type="binding site" evidence="14">
    <location>
        <position position="432"/>
    </location>
    <ligand>
        <name>Ca(2+)</name>
        <dbReference type="ChEBI" id="CHEBI:29108"/>
        <label>1</label>
    </ligand>
</feature>
<sequence length="1411" mass="153785">MELSRLTLWLRIAVAFLLSLACVATETWGLVHDAKEITSITRPSRLRHNSSITSSISSRISSGFESHSLENQPTPTAITQQYPDDFEMVLPVEVDARGAVVSPATRRRRRASTSSLASSSSPRYYRLRAHGGRELRLSLRPARSLLAPGLTVSVLGAAGSPPRTRPLRERERCFYRGSVTSDGVGDRTGTAALATCDGLSGLIRTPHGEFFISPLVPETPRRNRHRHTRSATSPSGHAPHALYRRPDRHGEDARRRGEETRGRGEETPGRGQETRGRGEETRGRVEETRGHGEETRGRVEETRRRGEETRRRGEETRGRGEETRGRGEETRGYVEETRRRGEETRRRGEETRGRGEETRRRGEETRKEHYCGRRKKYAPRPPGKDAFIHPDEFPFLPAGKSPHGSPGLVSRERGRRSPVSARPSRRGEATVETLVVVDPRMVANHGRASVSTYVLTILNIVSSLFRDGTIGSNINLVVVGLVLLEEDQPGLVINHHADQTLSSFCQWQSGVTAAGRHGGRHDHAVLLTGTDICSWKNEPCDTLGYAPISGMCSKFRSCTVNEDSGLGLAFTIAHESGHNFGMVHDGEGNLCKKSEGNIMAPTLAGNNGVFSWSPCSRNALQRFLSSAQSLCLMDAARSVGELALPERLPGERYDADTQCKWQFGDRAKLCTFDFKKDICKALWCHKSGRRCETKFMPAAEGTSCGINKWCRRGQCLRHGDEGSRPIDGHWSPWSPWSACSRTCGGGVSSRERECGAPRPQLGGRYCPGTGRAFRLCEARACAPDAVDFRSLQCAEYNSRPFRGLLYDWKPYTRVEEQDICRLYCLADKFNFFFAMAGKVKDGTRCHQDRRDVCIEGVCEAVGCDNVLGSGALEDSCGVCRGNNASCQFVRGVFTSQQPGHGYRVVVTIPAGARSIHVSEVNISGCYLAARDARGRYHLTGGHTVDWPGRYEFAGAAFSYKRPYNNGESLSSAGPTNETLVIELLMFGKNPGISWEYTVPRGGGGGSDRTKVAAAPRHSYSWVVVRSTCNATCGRGKLTTRPVCLQDRKLPVNGSRCSHRAKPPSRVLPCNEQPCPPSWQAGDWTPCSRSCGGLGEQTRPVSCTQRVAGGRLAALPPSACPEALAPPRSRPCNAADCPPAWHPGAWSQCSKTCGRGVRTRELWCRVEGAGGESPRAVPNARCRGLARPARKEKCSLHKRCKSPQHLQWVLSAWSECSASCGVEATQSRELRCGRKSSSSGRIRELPERRCHRVAQPSVALTRPCATNPGGGGGGGGGAVPCPPGASQAQQPPLPGGGAAPGPTRRSLISNALSGWYAAPWTQCAATCGGGEQTRSVRCLAQGKPAVGCQPHHKPATTRACNSQACPGHAGEVPVCRDHYTWCSLVPRHAVCSHPFYGKQCCQACTPSNLITR</sequence>
<keyword evidence="11 15" id="KW-1015">Disulfide bond</keyword>
<name>A0AAJ7T8R4_PETMA</name>
<dbReference type="PRINTS" id="PR01857">
    <property type="entry name" value="ADAMTSFAMILY"/>
</dbReference>